<feature type="compositionally biased region" description="Pro residues" evidence="1">
    <location>
        <begin position="279"/>
        <end position="297"/>
    </location>
</feature>
<feature type="compositionally biased region" description="Low complexity" evidence="1">
    <location>
        <begin position="33"/>
        <end position="42"/>
    </location>
</feature>
<keyword evidence="3" id="KW-1185">Reference proteome</keyword>
<dbReference type="OrthoDB" id="3995760at2759"/>
<comment type="caution">
    <text evidence="2">The sequence shown here is derived from an EMBL/GenBank/DDBJ whole genome shotgun (WGS) entry which is preliminary data.</text>
</comment>
<proteinExistence type="predicted"/>
<evidence type="ECO:0000313" key="2">
    <source>
        <dbReference type="EMBL" id="PVH23232.1"/>
    </source>
</evidence>
<feature type="region of interest" description="Disordered" evidence="1">
    <location>
        <begin position="635"/>
        <end position="668"/>
    </location>
</feature>
<organism evidence="2 3">
    <name type="scientific">Candidozyma haemuli</name>
    <dbReference type="NCBI Taxonomy" id="45357"/>
    <lineage>
        <taxon>Eukaryota</taxon>
        <taxon>Fungi</taxon>
        <taxon>Dikarya</taxon>
        <taxon>Ascomycota</taxon>
        <taxon>Saccharomycotina</taxon>
        <taxon>Pichiomycetes</taxon>
        <taxon>Metschnikowiaceae</taxon>
        <taxon>Candidozyma</taxon>
    </lineage>
</organism>
<dbReference type="AlphaFoldDB" id="A0A2V1AZF5"/>
<dbReference type="VEuPathDB" id="FungiDB:CXQ85_002962"/>
<gene>
    <name evidence="2" type="ORF">CXQ85_002962</name>
</gene>
<name>A0A2V1AZF5_9ASCO</name>
<feature type="compositionally biased region" description="Low complexity" evidence="1">
    <location>
        <begin position="15"/>
        <end position="25"/>
    </location>
</feature>
<feature type="compositionally biased region" description="Acidic residues" evidence="1">
    <location>
        <begin position="639"/>
        <end position="656"/>
    </location>
</feature>
<protein>
    <submittedName>
        <fullName evidence="2">Uncharacterized protein</fullName>
    </submittedName>
</protein>
<dbReference type="RefSeq" id="XP_025344172.1">
    <property type="nucleotide sequence ID" value="XM_025486622.1"/>
</dbReference>
<feature type="region of interest" description="Disordered" evidence="1">
    <location>
        <begin position="275"/>
        <end position="305"/>
    </location>
</feature>
<feature type="region of interest" description="Disordered" evidence="1">
    <location>
        <begin position="1"/>
        <end position="58"/>
    </location>
</feature>
<feature type="compositionally biased region" description="Basic and acidic residues" evidence="1">
    <location>
        <begin position="1"/>
        <end position="14"/>
    </location>
</feature>
<dbReference type="Proteomes" id="UP000244309">
    <property type="component" value="Unassembled WGS sequence"/>
</dbReference>
<accession>A0A2V1AZF5</accession>
<dbReference type="STRING" id="45357.A0A2V1AZF5"/>
<evidence type="ECO:0000313" key="3">
    <source>
        <dbReference type="Proteomes" id="UP000244309"/>
    </source>
</evidence>
<reference evidence="2 3" key="1">
    <citation type="submission" date="2017-12" db="EMBL/GenBank/DDBJ databases">
        <title>Genome Sequence of a Multidrug-Resistant Candida haemulonii Isolate from a Patient with Chronic Leg Ulcers in Israel.</title>
        <authorList>
            <person name="Chow N.A."/>
            <person name="Gade L."/>
            <person name="Batra D."/>
            <person name="Rowe L.A."/>
            <person name="Ben-Ami R."/>
            <person name="Loparev V.N."/>
            <person name="Litvintseva A.P."/>
        </authorList>
    </citation>
    <scope>NUCLEOTIDE SEQUENCE [LARGE SCALE GENOMIC DNA]</scope>
    <source>
        <strain evidence="2 3">B11899</strain>
    </source>
</reference>
<sequence>MDHDLASPRRHELLSPRASRSPLRSMNTPQRGASKSPSKSPSRAPPMEPASPLQQRQHELVAKHNSLAREYASLEEELVKKTTLVDELSVKVANTERVMKALQEERRNESALYEKEIAFYKDTIADLQRKSSRYLQQLEHGRSQSHQVSQESDDKYAKLLKSVKALQSDLELERNSKALLIDQIEYLTKERDFLLEHGAENSAPASRVASGSSVLRHEITPADFEDESDGSVHGSHMLSSLADELVEDDDYALETSSPIKSPVYKEDNFMDVAKNFQFPPSPEKLPPPQSSRLPPSPDSNVNEKHKSLPIQLKDQEDFVLSPMKLTSNANGYFDHDVSLPSRTASTSKRHSLIKPNHSRYNSHDFMPIKVEFEQQDQSYRSASAPSKELLNNLNEADEDQGGDQAEAFRKLQGLEPSKRDSLLTSSSKRSSLYTDLNISSGDITKQEIMKLKFELQSLKLHNEKLLSYIGFELQKQKKNIKKLSSRSNLRGNVEYSDAKLIEKSRDMLIQKKRVLRSVSINPILSTKLGMANKPGLFDSSLGLGLAQAPSGEEEEDDDFVFKSRFINSVADGDCDNYGFLAHHRKQSSRLFSNHTQEYLNEVDAKQPKKAKSQTFASSLANEEVSFSQFETDWEHTVEDSIDGDEEEEDDLWEDDAGSEKSSSGSEIDYDKLNTLNQLRYLIMGKEHFRKKRRSSEEPLVDENLKYKFLTVVIGITVLGLRFTAHPQQHN</sequence>
<evidence type="ECO:0000256" key="1">
    <source>
        <dbReference type="SAM" id="MobiDB-lite"/>
    </source>
</evidence>
<dbReference type="GeneID" id="37008293"/>
<dbReference type="EMBL" id="PKFO01000010">
    <property type="protein sequence ID" value="PVH23232.1"/>
    <property type="molecule type" value="Genomic_DNA"/>
</dbReference>